<feature type="region of interest" description="Disordered" evidence="1">
    <location>
        <begin position="42"/>
        <end position="64"/>
    </location>
</feature>
<feature type="compositionally biased region" description="Basic and acidic residues" evidence="1">
    <location>
        <begin position="47"/>
        <end position="57"/>
    </location>
</feature>
<evidence type="ECO:0000256" key="1">
    <source>
        <dbReference type="SAM" id="MobiDB-lite"/>
    </source>
</evidence>
<dbReference type="EMBL" id="LJRO01000372">
    <property type="protein sequence ID" value="KPY94739.1"/>
    <property type="molecule type" value="Genomic_DNA"/>
</dbReference>
<dbReference type="Proteomes" id="UP000050523">
    <property type="component" value="Unassembled WGS sequence"/>
</dbReference>
<reference evidence="2 3" key="1">
    <citation type="submission" date="2015-09" db="EMBL/GenBank/DDBJ databases">
        <title>Genome announcement of multiple Pseudomonas syringae strains.</title>
        <authorList>
            <person name="Thakur S."/>
            <person name="Wang P.W."/>
            <person name="Gong Y."/>
            <person name="Weir B.S."/>
            <person name="Guttman D.S."/>
        </authorList>
    </citation>
    <scope>NUCLEOTIDE SEQUENCE [LARGE SCALE GENOMIC DNA]</scope>
    <source>
        <strain evidence="2 3">ICMP9151</strain>
    </source>
</reference>
<organism evidence="2 3">
    <name type="scientific">Pseudomonas tremae</name>
    <dbReference type="NCBI Taxonomy" id="200454"/>
    <lineage>
        <taxon>Bacteria</taxon>
        <taxon>Pseudomonadati</taxon>
        <taxon>Pseudomonadota</taxon>
        <taxon>Gammaproteobacteria</taxon>
        <taxon>Pseudomonadales</taxon>
        <taxon>Pseudomonadaceae</taxon>
        <taxon>Pseudomonas</taxon>
    </lineage>
</organism>
<accession>A0AA40P1M1</accession>
<evidence type="ECO:0000313" key="2">
    <source>
        <dbReference type="EMBL" id="KPY94739.1"/>
    </source>
</evidence>
<dbReference type="AlphaFoldDB" id="A0AA40P1M1"/>
<gene>
    <name evidence="2" type="ORF">ALO43_200519</name>
</gene>
<protein>
    <submittedName>
        <fullName evidence="2">3-oxoadipate enol-lactonase</fullName>
    </submittedName>
</protein>
<comment type="caution">
    <text evidence="2">The sequence shown here is derived from an EMBL/GenBank/DDBJ whole genome shotgun (WGS) entry which is preliminary data.</text>
</comment>
<proteinExistence type="predicted"/>
<evidence type="ECO:0000313" key="3">
    <source>
        <dbReference type="Proteomes" id="UP000050523"/>
    </source>
</evidence>
<sequence>MESAYHMGRGALQLPTQIAVDTVRVLADGALNGVSSARAALTPAKSPEARGSVDELRNTAPTPGTVRTCLLSG</sequence>
<name>A0AA40P1M1_9PSED</name>